<gene>
    <name evidence="2" type="ORF">KY290_031054</name>
</gene>
<dbReference type="Pfam" id="PF07727">
    <property type="entry name" value="RVT_2"/>
    <property type="match status" value="1"/>
</dbReference>
<keyword evidence="3" id="KW-1185">Reference proteome</keyword>
<dbReference type="EMBL" id="JAIVGD010000023">
    <property type="protein sequence ID" value="KAH0743061.1"/>
    <property type="molecule type" value="Genomic_DNA"/>
</dbReference>
<name>A0ABQ7U897_SOLTU</name>
<evidence type="ECO:0000313" key="3">
    <source>
        <dbReference type="Proteomes" id="UP000826656"/>
    </source>
</evidence>
<evidence type="ECO:0000313" key="2">
    <source>
        <dbReference type="EMBL" id="KAH0743061.1"/>
    </source>
</evidence>
<sequence length="246" mass="27510">MDVKIVFQNRYLKEEVYVKQPAGFEDTNFPNHVLKLDKDLYSLKQAPRAWYERLSKFLWVNRFRRVQIPSSFNFSIPPEESPSTPVGGVGKTVESTTPHTDVVASPILNSEEILSFSPTLALSGKESKNSEAHSVVKPTTATPTEDLEIVSRVVSSTMSKNLFEGDLPDDKGPESIILAAAEESVVVQSLASLRGDVQPTMLEQELKSLAQVPHKAQLVFEKTLKSFDVDSEEEEEEETPFVWGRK</sequence>
<comment type="caution">
    <text evidence="2">The sequence shown here is derived from an EMBL/GenBank/DDBJ whole genome shotgun (WGS) entry which is preliminary data.</text>
</comment>
<feature type="domain" description="Reverse transcriptase Ty1/copia-type" evidence="1">
    <location>
        <begin position="1"/>
        <end position="67"/>
    </location>
</feature>
<dbReference type="InterPro" id="IPR013103">
    <property type="entry name" value="RVT_2"/>
</dbReference>
<accession>A0ABQ7U897</accession>
<proteinExistence type="predicted"/>
<dbReference type="Proteomes" id="UP000826656">
    <property type="component" value="Unassembled WGS sequence"/>
</dbReference>
<protein>
    <recommendedName>
        <fullName evidence="1">Reverse transcriptase Ty1/copia-type domain-containing protein</fullName>
    </recommendedName>
</protein>
<reference evidence="2 3" key="1">
    <citation type="journal article" date="2021" name="bioRxiv">
        <title>Chromosome-scale and haplotype-resolved genome assembly of a tetraploid potato cultivar.</title>
        <authorList>
            <person name="Sun H."/>
            <person name="Jiao W.-B."/>
            <person name="Krause K."/>
            <person name="Campoy J.A."/>
            <person name="Goel M."/>
            <person name="Folz-Donahue K."/>
            <person name="Kukat C."/>
            <person name="Huettel B."/>
            <person name="Schneeberger K."/>
        </authorList>
    </citation>
    <scope>NUCLEOTIDE SEQUENCE [LARGE SCALE GENOMIC DNA]</scope>
    <source>
        <strain evidence="2">SolTubOtavaFocal</strain>
        <tissue evidence="2">Leaves</tissue>
    </source>
</reference>
<evidence type="ECO:0000259" key="1">
    <source>
        <dbReference type="Pfam" id="PF07727"/>
    </source>
</evidence>
<organism evidence="2 3">
    <name type="scientific">Solanum tuberosum</name>
    <name type="common">Potato</name>
    <dbReference type="NCBI Taxonomy" id="4113"/>
    <lineage>
        <taxon>Eukaryota</taxon>
        <taxon>Viridiplantae</taxon>
        <taxon>Streptophyta</taxon>
        <taxon>Embryophyta</taxon>
        <taxon>Tracheophyta</taxon>
        <taxon>Spermatophyta</taxon>
        <taxon>Magnoliopsida</taxon>
        <taxon>eudicotyledons</taxon>
        <taxon>Gunneridae</taxon>
        <taxon>Pentapetalae</taxon>
        <taxon>asterids</taxon>
        <taxon>lamiids</taxon>
        <taxon>Solanales</taxon>
        <taxon>Solanaceae</taxon>
        <taxon>Solanoideae</taxon>
        <taxon>Solaneae</taxon>
        <taxon>Solanum</taxon>
    </lineage>
</organism>